<keyword evidence="2" id="KW-1185">Reference proteome</keyword>
<dbReference type="EMBL" id="JAHUTI010000760">
    <property type="protein sequence ID" value="MED6232406.1"/>
    <property type="molecule type" value="Genomic_DNA"/>
</dbReference>
<accession>A0ABU7A2V6</accession>
<evidence type="ECO:0000313" key="1">
    <source>
        <dbReference type="EMBL" id="MED6232406.1"/>
    </source>
</evidence>
<comment type="caution">
    <text evidence="1">The sequence shown here is derived from an EMBL/GenBank/DDBJ whole genome shotgun (WGS) entry which is preliminary data.</text>
</comment>
<name>A0ABU7A2V6_9TELE</name>
<dbReference type="Proteomes" id="UP001345963">
    <property type="component" value="Unassembled WGS sequence"/>
</dbReference>
<gene>
    <name evidence="1" type="ORF">ATANTOWER_029385</name>
</gene>
<proteinExistence type="predicted"/>
<organism evidence="1 2">
    <name type="scientific">Ataeniobius toweri</name>
    <dbReference type="NCBI Taxonomy" id="208326"/>
    <lineage>
        <taxon>Eukaryota</taxon>
        <taxon>Metazoa</taxon>
        <taxon>Chordata</taxon>
        <taxon>Craniata</taxon>
        <taxon>Vertebrata</taxon>
        <taxon>Euteleostomi</taxon>
        <taxon>Actinopterygii</taxon>
        <taxon>Neopterygii</taxon>
        <taxon>Teleostei</taxon>
        <taxon>Neoteleostei</taxon>
        <taxon>Acanthomorphata</taxon>
        <taxon>Ovalentaria</taxon>
        <taxon>Atherinomorphae</taxon>
        <taxon>Cyprinodontiformes</taxon>
        <taxon>Goodeidae</taxon>
        <taxon>Ataeniobius</taxon>
    </lineage>
</organism>
<evidence type="ECO:0000313" key="2">
    <source>
        <dbReference type="Proteomes" id="UP001345963"/>
    </source>
</evidence>
<sequence>MQMVEEVADLTSCTKQIINCGYTGPITKDNEDKIKRTILLHSAARRTTMLRQLREGLQLYGLIGVMEQNRELCRGLFVGGNSDEVDSYYIVSHLSPTMSEKGTQKHGAKMQILNNFKDFLQELEGE</sequence>
<reference evidence="1 2" key="1">
    <citation type="submission" date="2021-07" db="EMBL/GenBank/DDBJ databases">
        <authorList>
            <person name="Palmer J.M."/>
        </authorList>
    </citation>
    <scope>NUCLEOTIDE SEQUENCE [LARGE SCALE GENOMIC DNA]</scope>
    <source>
        <strain evidence="1 2">AT_MEX2019</strain>
        <tissue evidence="1">Muscle</tissue>
    </source>
</reference>
<protein>
    <submittedName>
        <fullName evidence="1">Uncharacterized protein</fullName>
    </submittedName>
</protein>